<dbReference type="OrthoDB" id="9797538at2"/>
<dbReference type="EMBL" id="ACVN02000209">
    <property type="protein sequence ID" value="ERK54631.1"/>
    <property type="molecule type" value="Genomic_DNA"/>
</dbReference>
<dbReference type="InterPro" id="IPR057326">
    <property type="entry name" value="KR_dom"/>
</dbReference>
<evidence type="ECO:0000256" key="1">
    <source>
        <dbReference type="ARBA" id="ARBA00006484"/>
    </source>
</evidence>
<dbReference type="InterPro" id="IPR036291">
    <property type="entry name" value="NAD(P)-bd_dom_sf"/>
</dbReference>
<dbReference type="CDD" id="cd05233">
    <property type="entry name" value="SDR_c"/>
    <property type="match status" value="1"/>
</dbReference>
<organism evidence="4 5">
    <name type="scientific">Propionibacterium acidifaciens F0233</name>
    <dbReference type="NCBI Taxonomy" id="553198"/>
    <lineage>
        <taxon>Bacteria</taxon>
        <taxon>Bacillati</taxon>
        <taxon>Actinomycetota</taxon>
        <taxon>Actinomycetes</taxon>
        <taxon>Propionibacteriales</taxon>
        <taxon>Propionibacteriaceae</taxon>
        <taxon>Propionibacterium</taxon>
    </lineage>
</organism>
<protein>
    <submittedName>
        <fullName evidence="4">NAD(P)H-binding protein, PF13460 family</fullName>
    </submittedName>
</protein>
<dbReference type="RefSeq" id="WP_021797850.1">
    <property type="nucleotide sequence ID" value="NZ_ACVN02000209.1"/>
</dbReference>
<evidence type="ECO:0000259" key="3">
    <source>
        <dbReference type="SMART" id="SM00822"/>
    </source>
</evidence>
<reference evidence="4" key="1">
    <citation type="submission" date="2013-08" db="EMBL/GenBank/DDBJ databases">
        <authorList>
            <person name="Durkin A.S."/>
            <person name="Haft D.R."/>
            <person name="McCorrison J."/>
            <person name="Torralba M."/>
            <person name="Gillis M."/>
            <person name="Haft D.H."/>
            <person name="Methe B."/>
            <person name="Sutton G."/>
            <person name="Nelson K.E."/>
        </authorList>
    </citation>
    <scope>NUCLEOTIDE SEQUENCE [LARGE SCALE GENOMIC DNA]</scope>
    <source>
        <strain evidence="4">F0233</strain>
    </source>
</reference>
<dbReference type="SMART" id="SM00822">
    <property type="entry name" value="PKS_KR"/>
    <property type="match status" value="1"/>
</dbReference>
<gene>
    <name evidence="4" type="ORF">HMPREF0682_2689</name>
</gene>
<comment type="caution">
    <text evidence="4">The sequence shown here is derived from an EMBL/GenBank/DDBJ whole genome shotgun (WGS) entry which is preliminary data.</text>
</comment>
<feature type="domain" description="Ketoreductase" evidence="3">
    <location>
        <begin position="205"/>
        <end position="387"/>
    </location>
</feature>
<evidence type="ECO:0000313" key="4">
    <source>
        <dbReference type="EMBL" id="ERK54631.1"/>
    </source>
</evidence>
<dbReference type="GO" id="GO:0016491">
    <property type="term" value="F:oxidoreductase activity"/>
    <property type="evidence" value="ECO:0007669"/>
    <property type="project" value="UniProtKB-KW"/>
</dbReference>
<sequence>MSGPRIATDWVPEGMEELFFLPDPMVPAQATCYWDLGNQHLGGGSPRHRTSPSTLRARALRLADHGGGRLVLISDAIEHLPPGEDNSDAEEQEATLLEARRLASYLAPRGVRINICRVGYCPALGHRLPEAELRHLRSFLAIRRDVTRDDLAATIRFLAQGPENLVGETLTLDGGLSWPLVRAGSGSSRTAVFEPEPGGPRQEDETVLVTGASSKIGRAIVERLADQGCSLVLSGRSEDNLTELAGAVRERGLPCRIVPADLSQPGGAEQLWAELAATPVTGVVYGAGALQLDPPSSAHERQQLFQLNHLSWATLAELAAESWRAAERPGALVALGSLSADTVAGPRLASYAASKAAMVQQTSYLAVTYGRYGIRAGAVLPGGVADTTMAREQHDSYLEAAVERVPTGRFSTPDEVAAVVSYLLRPGSAMLAGRPVRLCGGVSTLRPAPPVPLPHVKEYAS</sequence>
<dbReference type="InterPro" id="IPR051122">
    <property type="entry name" value="SDR_DHRS6-like"/>
</dbReference>
<dbReference type="PRINTS" id="PR00081">
    <property type="entry name" value="GDHRDH"/>
</dbReference>
<dbReference type="Gene3D" id="3.40.50.720">
    <property type="entry name" value="NAD(P)-binding Rossmann-like Domain"/>
    <property type="match status" value="2"/>
</dbReference>
<proteinExistence type="inferred from homology"/>
<evidence type="ECO:0000256" key="2">
    <source>
        <dbReference type="ARBA" id="ARBA00023002"/>
    </source>
</evidence>
<keyword evidence="2" id="KW-0560">Oxidoreductase</keyword>
<keyword evidence="5" id="KW-1185">Reference proteome</keyword>
<dbReference type="PANTHER" id="PTHR43477:SF1">
    <property type="entry name" value="DIHYDROANTICAPSIN 7-DEHYDROGENASE"/>
    <property type="match status" value="1"/>
</dbReference>
<dbReference type="PANTHER" id="PTHR43477">
    <property type="entry name" value="DIHYDROANTICAPSIN 7-DEHYDROGENASE"/>
    <property type="match status" value="1"/>
</dbReference>
<name>U2QDY0_9ACTN</name>
<accession>U2QDY0</accession>
<evidence type="ECO:0000313" key="5">
    <source>
        <dbReference type="Proteomes" id="UP000017052"/>
    </source>
</evidence>
<dbReference type="AlphaFoldDB" id="U2QDY0"/>
<dbReference type="Proteomes" id="UP000017052">
    <property type="component" value="Unassembled WGS sequence"/>
</dbReference>
<comment type="similarity">
    <text evidence="1">Belongs to the short-chain dehydrogenases/reductases (SDR) family.</text>
</comment>
<dbReference type="Pfam" id="PF13561">
    <property type="entry name" value="adh_short_C2"/>
    <property type="match status" value="1"/>
</dbReference>
<dbReference type="InterPro" id="IPR002347">
    <property type="entry name" value="SDR_fam"/>
</dbReference>
<dbReference type="SUPFAM" id="SSF51735">
    <property type="entry name" value="NAD(P)-binding Rossmann-fold domains"/>
    <property type="match status" value="2"/>
</dbReference>
<dbReference type="GeneID" id="95359405"/>